<proteinExistence type="predicted"/>
<dbReference type="AlphaFoldDB" id="Q46P65"/>
<dbReference type="CDD" id="cd07984">
    <property type="entry name" value="LPLAT_LABLAT-like"/>
    <property type="match status" value="1"/>
</dbReference>
<evidence type="ECO:0000256" key="5">
    <source>
        <dbReference type="ARBA" id="ARBA00023136"/>
    </source>
</evidence>
<keyword evidence="4 7" id="KW-0808">Transferase</keyword>
<dbReference type="OrthoDB" id="9803456at2"/>
<dbReference type="GO" id="GO:0016746">
    <property type="term" value="F:acyltransferase activity"/>
    <property type="evidence" value="ECO:0007669"/>
    <property type="project" value="UniProtKB-KW"/>
</dbReference>
<dbReference type="eggNOG" id="COG1560">
    <property type="taxonomic scope" value="Bacteria"/>
</dbReference>
<dbReference type="NCBIfam" id="NF005399">
    <property type="entry name" value="PRK06946.1"/>
    <property type="match status" value="1"/>
</dbReference>
<organism evidence="7">
    <name type="scientific">Cupriavidus pinatubonensis (strain JMP 134 / LMG 1197)</name>
    <name type="common">Cupriavidus necator (strain JMP 134)</name>
    <dbReference type="NCBI Taxonomy" id="264198"/>
    <lineage>
        <taxon>Bacteria</taxon>
        <taxon>Pseudomonadati</taxon>
        <taxon>Pseudomonadota</taxon>
        <taxon>Betaproteobacteria</taxon>
        <taxon>Burkholderiales</taxon>
        <taxon>Burkholderiaceae</taxon>
        <taxon>Cupriavidus</taxon>
    </lineage>
</organism>
<dbReference type="InterPro" id="IPR004960">
    <property type="entry name" value="LipA_acyltrans"/>
</dbReference>
<keyword evidence="6 7" id="KW-0012">Acyltransferase</keyword>
<keyword evidence="5" id="KW-0472">Membrane</keyword>
<protein>
    <submittedName>
        <fullName evidence="7">Lipid A biosynthesis acyltransferase</fullName>
    </submittedName>
</protein>
<dbReference type="PIRSF" id="PIRSF026649">
    <property type="entry name" value="MsbB"/>
    <property type="match status" value="1"/>
</dbReference>
<name>Q46P65_CUPPJ</name>
<evidence type="ECO:0000256" key="6">
    <source>
        <dbReference type="ARBA" id="ARBA00023315"/>
    </source>
</evidence>
<evidence type="ECO:0000313" key="7">
    <source>
        <dbReference type="EMBL" id="AAZ65069.1"/>
    </source>
</evidence>
<keyword evidence="2" id="KW-1003">Cell membrane</keyword>
<evidence type="ECO:0000256" key="4">
    <source>
        <dbReference type="ARBA" id="ARBA00022679"/>
    </source>
</evidence>
<keyword evidence="3" id="KW-0997">Cell inner membrane</keyword>
<sequence>MIDSLIAALLTLLLKAFAALPYRWSAHIGAALGALLYSIPSRRRNIVHTNLSLCFPDLSDAARRDLARLHFRHVMRSYVERGVQWFGDRDRLNGLLRLESEIDLSSCSRTPTIFLGFHFVAIEAGCMFYSMAGSPVTSLYTRMSNRALETIARTQRERFGAVMVPRNESARQVIQSLRKGVPVMLAADMDFGLKDSVFVPFFGVAACTLISVSRLARLTGAQVVPFTTEVLPDYRGYQLRVFKPLPGFPSACVTADAAQMNAFLEAQILRIPEQYYWVHRRFKNRPSGEPAIY</sequence>
<dbReference type="EMBL" id="CP000091">
    <property type="protein sequence ID" value="AAZ65069.1"/>
    <property type="molecule type" value="Genomic_DNA"/>
</dbReference>
<evidence type="ECO:0000256" key="2">
    <source>
        <dbReference type="ARBA" id="ARBA00022475"/>
    </source>
</evidence>
<evidence type="ECO:0000256" key="3">
    <source>
        <dbReference type="ARBA" id="ARBA00022519"/>
    </source>
</evidence>
<dbReference type="Pfam" id="PF03279">
    <property type="entry name" value="Lip_A_acyltrans"/>
    <property type="match status" value="1"/>
</dbReference>
<dbReference type="STRING" id="264198.Reut_B5725"/>
<dbReference type="GO" id="GO:0009247">
    <property type="term" value="P:glycolipid biosynthetic process"/>
    <property type="evidence" value="ECO:0007669"/>
    <property type="project" value="UniProtKB-ARBA"/>
</dbReference>
<evidence type="ECO:0000256" key="1">
    <source>
        <dbReference type="ARBA" id="ARBA00004533"/>
    </source>
</evidence>
<reference evidence="7" key="1">
    <citation type="submission" date="2005-08" db="EMBL/GenBank/DDBJ databases">
        <title>Complete sequence of chromosome 2 of Ralstonia eutropha JMP134.</title>
        <authorList>
            <person name="Copeland A."/>
            <person name="Lucas S."/>
            <person name="Lapidus A."/>
            <person name="Barry K."/>
            <person name="Detter J.C."/>
            <person name="Glavina T."/>
            <person name="Hammon N."/>
            <person name="Israni S."/>
            <person name="Pitluck S."/>
            <person name="Goltsman E."/>
            <person name="Martinez M."/>
            <person name="Schmutz J."/>
            <person name="Larimer F."/>
            <person name="Land M."/>
            <person name="Lykidis A."/>
            <person name="Richardson P."/>
        </authorList>
    </citation>
    <scope>NUCLEOTIDE SEQUENCE [LARGE SCALE GENOMIC DNA]</scope>
    <source>
        <strain evidence="7">JMP134</strain>
    </source>
</reference>
<dbReference type="PANTHER" id="PTHR30606:SF10">
    <property type="entry name" value="PHOSPHATIDYLINOSITOL MANNOSIDE ACYLTRANSFERASE"/>
    <property type="match status" value="1"/>
</dbReference>
<accession>Q46P65</accession>
<dbReference type="PANTHER" id="PTHR30606">
    <property type="entry name" value="LIPID A BIOSYNTHESIS LAUROYL ACYLTRANSFERASE"/>
    <property type="match status" value="1"/>
</dbReference>
<dbReference type="KEGG" id="reu:Reut_B5725"/>
<gene>
    <name evidence="7" type="ordered locus">Reut_B5725</name>
</gene>
<dbReference type="GO" id="GO:0005886">
    <property type="term" value="C:plasma membrane"/>
    <property type="evidence" value="ECO:0007669"/>
    <property type="project" value="UniProtKB-SubCell"/>
</dbReference>
<dbReference type="HOGENOM" id="CLU_049421_1_0_4"/>
<comment type="subcellular location">
    <subcellularLocation>
        <location evidence="1">Cell inner membrane</location>
    </subcellularLocation>
</comment>